<gene>
    <name evidence="12" type="ORF">RF11_00043</name>
</gene>
<name>A0A0C2NJ64_THEKT</name>
<evidence type="ECO:0000313" key="12">
    <source>
        <dbReference type="EMBL" id="KII74057.1"/>
    </source>
</evidence>
<reference evidence="12 13" key="1">
    <citation type="journal article" date="2014" name="Genome Biol. Evol.">
        <title>The genome of the myxosporean Thelohanellus kitauei shows adaptations to nutrient acquisition within its fish host.</title>
        <authorList>
            <person name="Yang Y."/>
            <person name="Xiong J."/>
            <person name="Zhou Z."/>
            <person name="Huo F."/>
            <person name="Miao W."/>
            <person name="Ran C."/>
            <person name="Liu Y."/>
            <person name="Zhang J."/>
            <person name="Feng J."/>
            <person name="Wang M."/>
            <person name="Wang M."/>
            <person name="Wang L."/>
            <person name="Yao B."/>
        </authorList>
    </citation>
    <scope>NUCLEOTIDE SEQUENCE [LARGE SCALE GENOMIC DNA]</scope>
    <source>
        <strain evidence="12">Wuqing</strain>
    </source>
</reference>
<dbReference type="OMA" id="MYEMQMS"/>
<dbReference type="SUPFAM" id="SSF103506">
    <property type="entry name" value="Mitochondrial carrier"/>
    <property type="match status" value="1"/>
</dbReference>
<evidence type="ECO:0000256" key="3">
    <source>
        <dbReference type="ARBA" id="ARBA00022448"/>
    </source>
</evidence>
<proteinExistence type="inferred from homology"/>
<protein>
    <submittedName>
        <fullName evidence="12">Congested-like trachea protein</fullName>
    </submittedName>
</protein>
<dbReference type="PROSITE" id="PS50920">
    <property type="entry name" value="SOLCAR"/>
    <property type="match status" value="1"/>
</dbReference>
<dbReference type="Proteomes" id="UP000031668">
    <property type="component" value="Unassembled WGS sequence"/>
</dbReference>
<evidence type="ECO:0000256" key="1">
    <source>
        <dbReference type="ARBA" id="ARBA00004225"/>
    </source>
</evidence>
<dbReference type="PANTHER" id="PTHR45624:SF4">
    <property type="entry name" value="CONGESTED-LIKE TRACHEA PROTEIN-RELATED"/>
    <property type="match status" value="1"/>
</dbReference>
<feature type="repeat" description="Solcar" evidence="9">
    <location>
        <begin position="5"/>
        <end position="91"/>
    </location>
</feature>
<evidence type="ECO:0000256" key="9">
    <source>
        <dbReference type="PROSITE-ProRule" id="PRU00282"/>
    </source>
</evidence>
<keyword evidence="8 9" id="KW-0472">Membrane</keyword>
<keyword evidence="13" id="KW-1185">Reference proteome</keyword>
<comment type="subcellular location">
    <subcellularLocation>
        <location evidence="1">Mitochondrion membrane</location>
        <topology evidence="1">Multi-pass membrane protein</topology>
    </subcellularLocation>
</comment>
<dbReference type="GO" id="GO:1902603">
    <property type="term" value="P:carnitine transmembrane transport"/>
    <property type="evidence" value="ECO:0007669"/>
    <property type="project" value="TreeGrafter"/>
</dbReference>
<evidence type="ECO:0000256" key="10">
    <source>
        <dbReference type="RuleBase" id="RU000488"/>
    </source>
</evidence>
<sequence>MDNRSSPLYSLIAGFAGGVSAVLVGHPLDTIKVNLQYQIDSNQSRGFIGVIRQIYATDGIRGFARGISAPLLGVSPIIALSFSGYAFGKRIFEKPNTQLA</sequence>
<dbReference type="Pfam" id="PF00153">
    <property type="entry name" value="Mito_carr"/>
    <property type="match status" value="1"/>
</dbReference>
<keyword evidence="7" id="KW-0496">Mitochondrion</keyword>
<feature type="transmembrane region" description="Helical" evidence="11">
    <location>
        <begin position="67"/>
        <end position="88"/>
    </location>
</feature>
<evidence type="ECO:0000256" key="2">
    <source>
        <dbReference type="ARBA" id="ARBA00006375"/>
    </source>
</evidence>
<dbReference type="OrthoDB" id="193856at2759"/>
<dbReference type="EMBL" id="JWZT01000567">
    <property type="protein sequence ID" value="KII74057.1"/>
    <property type="molecule type" value="Genomic_DNA"/>
</dbReference>
<keyword evidence="4 9" id="KW-0812">Transmembrane</keyword>
<organism evidence="12 13">
    <name type="scientific">Thelohanellus kitauei</name>
    <name type="common">Myxosporean</name>
    <dbReference type="NCBI Taxonomy" id="669202"/>
    <lineage>
        <taxon>Eukaryota</taxon>
        <taxon>Metazoa</taxon>
        <taxon>Cnidaria</taxon>
        <taxon>Myxozoa</taxon>
        <taxon>Myxosporea</taxon>
        <taxon>Bivalvulida</taxon>
        <taxon>Platysporina</taxon>
        <taxon>Myxobolidae</taxon>
        <taxon>Thelohanellus</taxon>
    </lineage>
</organism>
<evidence type="ECO:0000256" key="6">
    <source>
        <dbReference type="ARBA" id="ARBA00022989"/>
    </source>
</evidence>
<feature type="transmembrane region" description="Helical" evidence="11">
    <location>
        <begin position="7"/>
        <end position="28"/>
    </location>
</feature>
<dbReference type="Gene3D" id="1.50.40.10">
    <property type="entry name" value="Mitochondrial carrier domain"/>
    <property type="match status" value="1"/>
</dbReference>
<evidence type="ECO:0000256" key="5">
    <source>
        <dbReference type="ARBA" id="ARBA00022737"/>
    </source>
</evidence>
<dbReference type="GO" id="GO:0015227">
    <property type="term" value="F:O-acyl-L-carnitine transmembrane transporter activity"/>
    <property type="evidence" value="ECO:0007669"/>
    <property type="project" value="TreeGrafter"/>
</dbReference>
<dbReference type="GO" id="GO:0006839">
    <property type="term" value="P:mitochondrial transport"/>
    <property type="evidence" value="ECO:0007669"/>
    <property type="project" value="TreeGrafter"/>
</dbReference>
<comment type="caution">
    <text evidence="12">The sequence shown here is derived from an EMBL/GenBank/DDBJ whole genome shotgun (WGS) entry which is preliminary data.</text>
</comment>
<keyword evidence="5" id="KW-0677">Repeat</keyword>
<comment type="similarity">
    <text evidence="2 10">Belongs to the mitochondrial carrier (TC 2.A.29) family.</text>
</comment>
<dbReference type="AlphaFoldDB" id="A0A0C2NJ64"/>
<dbReference type="GO" id="GO:0031966">
    <property type="term" value="C:mitochondrial membrane"/>
    <property type="evidence" value="ECO:0007669"/>
    <property type="project" value="UniProtKB-SubCell"/>
</dbReference>
<evidence type="ECO:0000313" key="13">
    <source>
        <dbReference type="Proteomes" id="UP000031668"/>
    </source>
</evidence>
<accession>A0A0C2NJ64</accession>
<dbReference type="InterPro" id="IPR023395">
    <property type="entry name" value="MCP_dom_sf"/>
</dbReference>
<keyword evidence="3 10" id="KW-0813">Transport</keyword>
<dbReference type="InterPro" id="IPR050567">
    <property type="entry name" value="Mitochondrial_Carrier"/>
</dbReference>
<evidence type="ECO:0000256" key="11">
    <source>
        <dbReference type="SAM" id="Phobius"/>
    </source>
</evidence>
<evidence type="ECO:0000256" key="7">
    <source>
        <dbReference type="ARBA" id="ARBA00023128"/>
    </source>
</evidence>
<keyword evidence="6 11" id="KW-1133">Transmembrane helix</keyword>
<evidence type="ECO:0000256" key="4">
    <source>
        <dbReference type="ARBA" id="ARBA00022692"/>
    </source>
</evidence>
<dbReference type="InterPro" id="IPR018108">
    <property type="entry name" value="MCP_transmembrane"/>
</dbReference>
<evidence type="ECO:0000256" key="8">
    <source>
        <dbReference type="ARBA" id="ARBA00023136"/>
    </source>
</evidence>
<dbReference type="PANTHER" id="PTHR45624">
    <property type="entry name" value="MITOCHONDRIAL BASIC AMINO ACIDS TRANSPORTER-RELATED"/>
    <property type="match status" value="1"/>
</dbReference>